<dbReference type="HOGENOM" id="CLU_130858_0_0_9"/>
<evidence type="ECO:0000313" key="3">
    <source>
        <dbReference type="Proteomes" id="UP000029518"/>
    </source>
</evidence>
<keyword evidence="3" id="KW-1185">Reference proteome</keyword>
<protein>
    <recommendedName>
        <fullName evidence="4">DUF4830 domain-containing protein</fullName>
    </recommendedName>
</protein>
<evidence type="ECO:0008006" key="4">
    <source>
        <dbReference type="Google" id="ProtNLM"/>
    </source>
</evidence>
<feature type="chain" id="PRO_5039332354" description="DUF4830 domain-containing protein" evidence="1">
    <location>
        <begin position="20"/>
        <end position="175"/>
    </location>
</feature>
<dbReference type="RefSeq" id="WP_052429580.1">
    <property type="nucleotide sequence ID" value="NZ_CP009285.1"/>
</dbReference>
<organism evidence="2 3">
    <name type="scientific">Paenibacillus borealis</name>
    <dbReference type="NCBI Taxonomy" id="160799"/>
    <lineage>
        <taxon>Bacteria</taxon>
        <taxon>Bacillati</taxon>
        <taxon>Bacillota</taxon>
        <taxon>Bacilli</taxon>
        <taxon>Bacillales</taxon>
        <taxon>Paenibacillaceae</taxon>
        <taxon>Paenibacillus</taxon>
    </lineage>
</organism>
<reference evidence="2" key="1">
    <citation type="submission" date="2014-08" db="EMBL/GenBank/DDBJ databases">
        <title>Comparative genomics of the Paenibacillus odorifer group.</title>
        <authorList>
            <person name="den Bakker H.C."/>
            <person name="Tsai Y.-C.Y.-C."/>
            <person name="Martin N."/>
            <person name="Korlach J."/>
            <person name="Wiedmann M."/>
        </authorList>
    </citation>
    <scope>NUCLEOTIDE SEQUENCE [LARGE SCALE GENOMIC DNA]</scope>
    <source>
        <strain evidence="2">DSM 13188</strain>
    </source>
</reference>
<proteinExistence type="predicted"/>
<name>A0A089LCR2_PAEBO</name>
<dbReference type="Proteomes" id="UP000029518">
    <property type="component" value="Chromosome"/>
</dbReference>
<keyword evidence="1" id="KW-0732">Signal</keyword>
<dbReference type="AlphaFoldDB" id="A0A089LCR2"/>
<evidence type="ECO:0000256" key="1">
    <source>
        <dbReference type="SAM" id="SignalP"/>
    </source>
</evidence>
<feature type="signal peptide" evidence="1">
    <location>
        <begin position="1"/>
        <end position="19"/>
    </location>
</feature>
<dbReference type="EMBL" id="CP009285">
    <property type="protein sequence ID" value="AIQ59291.1"/>
    <property type="molecule type" value="Genomic_DNA"/>
</dbReference>
<evidence type="ECO:0000313" key="2">
    <source>
        <dbReference type="EMBL" id="AIQ59291.1"/>
    </source>
</evidence>
<dbReference type="KEGG" id="pbd:PBOR_21840"/>
<accession>A0A089LCR2</accession>
<dbReference type="PROSITE" id="PS51257">
    <property type="entry name" value="PROKAR_LIPOPROTEIN"/>
    <property type="match status" value="1"/>
</dbReference>
<sequence>MVKIVLTLMTLLFSLTGCSAPQSATTLDQDATAAKDYLESKGYKVYSYEGSSEVYTLTKEKLMNLPYSNYWGLQTEDPSVYLGKEVNVQKFIVTNHPLDNWKSTSAKPENIVKSKGKTATWIYVVDNQAVGGHSYPVIDQAMEGGVWSIDGRTLEEIHSMSYKAWVEQWKAKFGS</sequence>
<gene>
    <name evidence="2" type="ORF">PBOR_21840</name>
</gene>